<evidence type="ECO:0000256" key="5">
    <source>
        <dbReference type="PIRSR" id="PIRSR000097-1"/>
    </source>
</evidence>
<dbReference type="InterPro" id="IPR020471">
    <property type="entry name" value="AKR"/>
</dbReference>
<evidence type="ECO:0000259" key="8">
    <source>
        <dbReference type="Pfam" id="PF00248"/>
    </source>
</evidence>
<keyword evidence="10" id="KW-1185">Reference proteome</keyword>
<dbReference type="EMBL" id="DYDO01000002">
    <property type="protein sequence ID" value="DBA30370.1"/>
    <property type="molecule type" value="Genomic_DNA"/>
</dbReference>
<sequence>MSAPQRDKGLQLNQDFHLLLNDGHSMPVIALGTFSPNISDIDTVKEAVKIALDVGYRHIDCAYIYRTEKGIGQVFQEKFEEGKLKREDVFYTTKLWGTFHQPHLVRPALEKSLAFLQMKYVHLFIIHFPISLQPGDKLFPVDENGMALLDYVDLQQTWEAMEKCKDAGLAKSIGVSNFTCQLLELILNKPNLKYKPVCNQVECHPYLTQKKLLEFCKSHDIVLTAYGVVGSPTAGRWVDEKCPAILQDPVLISIGEKYKKSAAQVSIRYMIQRGCVPIVKSFHPDHIRQNFQVFDFELSKEDMKTIDGLNKNLRYWTYKMWKNHPNHHYDHVE</sequence>
<protein>
    <recommendedName>
        <fullName evidence="4">Rho crystallin</fullName>
    </recommendedName>
</protein>
<proteinExistence type="inferred from homology"/>
<evidence type="ECO:0000256" key="4">
    <source>
        <dbReference type="ARBA" id="ARBA00071797"/>
    </source>
</evidence>
<evidence type="ECO:0000313" key="10">
    <source>
        <dbReference type="Proteomes" id="UP001181693"/>
    </source>
</evidence>
<dbReference type="GO" id="GO:0016491">
    <property type="term" value="F:oxidoreductase activity"/>
    <property type="evidence" value="ECO:0007669"/>
    <property type="project" value="InterPro"/>
</dbReference>
<dbReference type="AlphaFoldDB" id="A0AAV3AR65"/>
<feature type="active site" description="Proton donor" evidence="5">
    <location>
        <position position="65"/>
    </location>
</feature>
<dbReference type="Gene3D" id="3.20.20.100">
    <property type="entry name" value="NADP-dependent oxidoreductase domain"/>
    <property type="match status" value="1"/>
</dbReference>
<evidence type="ECO:0000256" key="2">
    <source>
        <dbReference type="ARBA" id="ARBA00022613"/>
    </source>
</evidence>
<dbReference type="InterPro" id="IPR023210">
    <property type="entry name" value="NADP_OxRdtase_dom"/>
</dbReference>
<comment type="caution">
    <text evidence="9">The sequence shown here is derived from an EMBL/GenBank/DDBJ whole genome shotgun (WGS) entry which is preliminary data.</text>
</comment>
<feature type="site" description="Lowers pKa of active site Tyr" evidence="7">
    <location>
        <position position="94"/>
    </location>
</feature>
<comment type="similarity">
    <text evidence="1">Belongs to the aldo/keto reductase family.</text>
</comment>
<evidence type="ECO:0000256" key="3">
    <source>
        <dbReference type="ARBA" id="ARBA00022990"/>
    </source>
</evidence>
<dbReference type="PROSITE" id="PS00062">
    <property type="entry name" value="ALDOKETO_REDUCTASE_2"/>
    <property type="match status" value="1"/>
</dbReference>
<accession>A0AAV3AR65</accession>
<feature type="binding site" evidence="6">
    <location>
        <position position="127"/>
    </location>
    <ligand>
        <name>substrate</name>
    </ligand>
</feature>
<dbReference type="PIRSF" id="PIRSF000097">
    <property type="entry name" value="AKR"/>
    <property type="match status" value="1"/>
</dbReference>
<gene>
    <name evidence="9" type="ORF">GDO54_006363</name>
</gene>
<evidence type="ECO:0000256" key="7">
    <source>
        <dbReference type="PIRSR" id="PIRSR000097-3"/>
    </source>
</evidence>
<dbReference type="Pfam" id="PF00248">
    <property type="entry name" value="Aldo_ket_red"/>
    <property type="match status" value="1"/>
</dbReference>
<organism evidence="9 10">
    <name type="scientific">Pyxicephalus adspersus</name>
    <name type="common">African bullfrog</name>
    <dbReference type="NCBI Taxonomy" id="30357"/>
    <lineage>
        <taxon>Eukaryota</taxon>
        <taxon>Metazoa</taxon>
        <taxon>Chordata</taxon>
        <taxon>Craniata</taxon>
        <taxon>Vertebrata</taxon>
        <taxon>Euteleostomi</taxon>
        <taxon>Amphibia</taxon>
        <taxon>Batrachia</taxon>
        <taxon>Anura</taxon>
        <taxon>Neobatrachia</taxon>
        <taxon>Ranoidea</taxon>
        <taxon>Pyxicephalidae</taxon>
        <taxon>Pyxicephalinae</taxon>
        <taxon>Pyxicephalus</taxon>
    </lineage>
</organism>
<dbReference type="PRINTS" id="PR00069">
    <property type="entry name" value="ALDKETRDTASE"/>
</dbReference>
<keyword evidence="3" id="KW-0007">Acetylation</keyword>
<evidence type="ECO:0000256" key="6">
    <source>
        <dbReference type="PIRSR" id="PIRSR000097-2"/>
    </source>
</evidence>
<dbReference type="GO" id="GO:0005212">
    <property type="term" value="F:structural constituent of eye lens"/>
    <property type="evidence" value="ECO:0007669"/>
    <property type="project" value="UniProtKB-KW"/>
</dbReference>
<reference evidence="9" key="1">
    <citation type="thesis" date="2020" institute="ProQuest LLC" country="789 East Eisenhower Parkway, Ann Arbor, MI, USA">
        <title>Comparative Genomics and Chromosome Evolution.</title>
        <authorList>
            <person name="Mudd A.B."/>
        </authorList>
    </citation>
    <scope>NUCLEOTIDE SEQUENCE</scope>
    <source>
        <strain evidence="9">1538</strain>
        <tissue evidence="9">Blood</tissue>
    </source>
</reference>
<dbReference type="PROSITE" id="PS00798">
    <property type="entry name" value="ALDOKETO_REDUCTASE_1"/>
    <property type="match status" value="1"/>
</dbReference>
<dbReference type="Proteomes" id="UP001181693">
    <property type="component" value="Unassembled WGS sequence"/>
</dbReference>
<feature type="domain" description="NADP-dependent oxidoreductase" evidence="8">
    <location>
        <begin position="29"/>
        <end position="310"/>
    </location>
</feature>
<dbReference type="SUPFAM" id="SSF51430">
    <property type="entry name" value="NAD(P)-linked oxidoreductase"/>
    <property type="match status" value="1"/>
</dbReference>
<dbReference type="InterPro" id="IPR036812">
    <property type="entry name" value="NAD(P)_OxRdtase_dom_sf"/>
</dbReference>
<evidence type="ECO:0000313" key="9">
    <source>
        <dbReference type="EMBL" id="DBA30370.1"/>
    </source>
</evidence>
<name>A0AAV3AR65_PYXAD</name>
<dbReference type="FunFam" id="3.20.20.100:FF:000003">
    <property type="entry name" value="Aldo-keto reductase family 1 member C3"/>
    <property type="match status" value="1"/>
</dbReference>
<dbReference type="PANTHER" id="PTHR11732">
    <property type="entry name" value="ALDO/KETO REDUCTASE"/>
    <property type="match status" value="1"/>
</dbReference>
<evidence type="ECO:0000256" key="1">
    <source>
        <dbReference type="ARBA" id="ARBA00007905"/>
    </source>
</evidence>
<keyword evidence="2" id="KW-0273">Eye lens protein</keyword>
<dbReference type="InterPro" id="IPR018170">
    <property type="entry name" value="Aldo/ket_reductase_CS"/>
</dbReference>